<keyword evidence="2" id="KW-1185">Reference proteome</keyword>
<dbReference type="AlphaFoldDB" id="A0A6J0ITB1"/>
<feature type="compositionally biased region" description="Low complexity" evidence="1">
    <location>
        <begin position="133"/>
        <end position="143"/>
    </location>
</feature>
<feature type="compositionally biased region" description="Polar residues" evidence="1">
    <location>
        <begin position="145"/>
        <end position="154"/>
    </location>
</feature>
<evidence type="ECO:0000313" key="2">
    <source>
        <dbReference type="Proteomes" id="UP000504624"/>
    </source>
</evidence>
<gene>
    <name evidence="3" type="primary">LOC108506945</name>
</gene>
<organism evidence="2 3">
    <name type="scientific">Lepidothrix coronata</name>
    <name type="common">blue-crowned manakin</name>
    <dbReference type="NCBI Taxonomy" id="321398"/>
    <lineage>
        <taxon>Eukaryota</taxon>
        <taxon>Metazoa</taxon>
        <taxon>Chordata</taxon>
        <taxon>Craniata</taxon>
        <taxon>Vertebrata</taxon>
        <taxon>Euteleostomi</taxon>
        <taxon>Archelosauria</taxon>
        <taxon>Archosauria</taxon>
        <taxon>Dinosauria</taxon>
        <taxon>Saurischia</taxon>
        <taxon>Theropoda</taxon>
        <taxon>Coelurosauria</taxon>
        <taxon>Aves</taxon>
        <taxon>Neognathae</taxon>
        <taxon>Neoaves</taxon>
        <taxon>Telluraves</taxon>
        <taxon>Australaves</taxon>
        <taxon>Passeriformes</taxon>
        <taxon>Pipridae</taxon>
        <taxon>Lepidothrix</taxon>
    </lineage>
</organism>
<proteinExistence type="predicted"/>
<evidence type="ECO:0000313" key="3">
    <source>
        <dbReference type="RefSeq" id="XP_017689898.1"/>
    </source>
</evidence>
<reference evidence="3" key="1">
    <citation type="submission" date="2025-08" db="UniProtKB">
        <authorList>
            <consortium name="RefSeq"/>
        </authorList>
    </citation>
    <scope>IDENTIFICATION</scope>
</reference>
<protein>
    <submittedName>
        <fullName evidence="3">Myosin-2 heavy chain, non muscle-like</fullName>
    </submittedName>
</protein>
<dbReference type="RefSeq" id="XP_017689898.1">
    <property type="nucleotide sequence ID" value="XM_017834409.1"/>
</dbReference>
<accession>A0A6J0ITB1</accession>
<name>A0A6J0ITB1_9PASS</name>
<dbReference type="GeneID" id="108506945"/>
<dbReference type="OrthoDB" id="9398480at2759"/>
<feature type="region of interest" description="Disordered" evidence="1">
    <location>
        <begin position="115"/>
        <end position="158"/>
    </location>
</feature>
<sequence length="177" mass="19356">MEISRPHPPPPARHPWKAVAAATLGVAAVVVAVTVPTVLCRSAGGCAGAGGASEGLARLEEELDVTNRSLAEAREQRDGCRKELGVLEGKASELKQALAEVIRLEEENKELRTEVSRQQEQLEQEQSRREELQQQNQALQEQLQDTRSQQTSGNGDKPSGLLPFTFFLLLLGLLLRQ</sequence>
<evidence type="ECO:0000256" key="1">
    <source>
        <dbReference type="SAM" id="MobiDB-lite"/>
    </source>
</evidence>
<dbReference type="Proteomes" id="UP000504624">
    <property type="component" value="Unplaced"/>
</dbReference>